<feature type="transmembrane region" description="Helical" evidence="7">
    <location>
        <begin position="76"/>
        <end position="95"/>
    </location>
</feature>
<comment type="domain">
    <text evidence="7">The DHHC domain is required for palmitoyltransferase activity.</text>
</comment>
<dbReference type="OrthoDB" id="331948at2759"/>
<evidence type="ECO:0000256" key="7">
    <source>
        <dbReference type="RuleBase" id="RU079119"/>
    </source>
</evidence>
<evidence type="ECO:0000256" key="6">
    <source>
        <dbReference type="ARBA" id="ARBA00023315"/>
    </source>
</evidence>
<dbReference type="Pfam" id="PF01529">
    <property type="entry name" value="DHHC"/>
    <property type="match status" value="1"/>
</dbReference>
<protein>
    <recommendedName>
        <fullName evidence="7">Palmitoyltransferase</fullName>
        <ecNumber evidence="7">2.3.1.225</ecNumber>
    </recommendedName>
</protein>
<dbReference type="EC" id="2.3.1.225" evidence="7"/>
<reference evidence="9 10" key="1">
    <citation type="submission" date="2019-03" db="EMBL/GenBank/DDBJ databases">
        <title>Single cell metagenomics reveals metabolic interactions within the superorganism composed of flagellate Streblomastix strix and complex community of Bacteroidetes bacteria on its surface.</title>
        <authorList>
            <person name="Treitli S.C."/>
            <person name="Kolisko M."/>
            <person name="Husnik F."/>
            <person name="Keeling P."/>
            <person name="Hampl V."/>
        </authorList>
    </citation>
    <scope>NUCLEOTIDE SEQUENCE [LARGE SCALE GENOMIC DNA]</scope>
    <source>
        <strain evidence="9">ST1C</strain>
    </source>
</reference>
<keyword evidence="6 7" id="KW-0012">Acyltransferase</keyword>
<dbReference type="AlphaFoldDB" id="A0A5J4W4B8"/>
<feature type="transmembrane region" description="Helical" evidence="7">
    <location>
        <begin position="6"/>
        <end position="25"/>
    </location>
</feature>
<evidence type="ECO:0000313" key="10">
    <source>
        <dbReference type="Proteomes" id="UP000324800"/>
    </source>
</evidence>
<gene>
    <name evidence="9" type="ORF">EZS28_014950</name>
</gene>
<proteinExistence type="inferred from homology"/>
<evidence type="ECO:0000313" key="9">
    <source>
        <dbReference type="EMBL" id="KAA6389522.1"/>
    </source>
</evidence>
<dbReference type="GO" id="GO:0019706">
    <property type="term" value="F:protein-cysteine S-palmitoyltransferase activity"/>
    <property type="evidence" value="ECO:0007669"/>
    <property type="project" value="UniProtKB-EC"/>
</dbReference>
<dbReference type="PANTHER" id="PTHR12246">
    <property type="entry name" value="PALMITOYLTRANSFERASE ZDHHC16"/>
    <property type="match status" value="1"/>
</dbReference>
<keyword evidence="4 7" id="KW-1133">Transmembrane helix</keyword>
<comment type="similarity">
    <text evidence="7">Belongs to the DHHC palmitoyltransferase family.</text>
</comment>
<keyword evidence="3 7" id="KW-0812">Transmembrane</keyword>
<comment type="caution">
    <text evidence="9">The sequence shown here is derived from an EMBL/GenBank/DDBJ whole genome shotgun (WGS) entry which is preliminary data.</text>
</comment>
<keyword evidence="5 7" id="KW-0472">Membrane</keyword>
<feature type="transmembrane region" description="Helical" evidence="7">
    <location>
        <begin position="107"/>
        <end position="129"/>
    </location>
</feature>
<comment type="subcellular location">
    <subcellularLocation>
        <location evidence="1">Membrane</location>
        <topology evidence="1">Multi-pass membrane protein</topology>
    </subcellularLocation>
</comment>
<dbReference type="PROSITE" id="PS50216">
    <property type="entry name" value="DHHC"/>
    <property type="match status" value="1"/>
</dbReference>
<dbReference type="EMBL" id="SNRW01003554">
    <property type="protein sequence ID" value="KAA6389522.1"/>
    <property type="molecule type" value="Genomic_DNA"/>
</dbReference>
<evidence type="ECO:0000256" key="4">
    <source>
        <dbReference type="ARBA" id="ARBA00022989"/>
    </source>
</evidence>
<feature type="transmembrane region" description="Helical" evidence="7">
    <location>
        <begin position="267"/>
        <end position="287"/>
    </location>
</feature>
<feature type="non-terminal residue" evidence="9">
    <location>
        <position position="356"/>
    </location>
</feature>
<comment type="catalytic activity">
    <reaction evidence="7">
        <text>L-cysteinyl-[protein] + hexadecanoyl-CoA = S-hexadecanoyl-L-cysteinyl-[protein] + CoA</text>
        <dbReference type="Rhea" id="RHEA:36683"/>
        <dbReference type="Rhea" id="RHEA-COMP:10131"/>
        <dbReference type="Rhea" id="RHEA-COMP:11032"/>
        <dbReference type="ChEBI" id="CHEBI:29950"/>
        <dbReference type="ChEBI" id="CHEBI:57287"/>
        <dbReference type="ChEBI" id="CHEBI:57379"/>
        <dbReference type="ChEBI" id="CHEBI:74151"/>
        <dbReference type="EC" id="2.3.1.225"/>
    </reaction>
</comment>
<feature type="transmembrane region" description="Helical" evidence="7">
    <location>
        <begin position="202"/>
        <end position="230"/>
    </location>
</feature>
<feature type="domain" description="Palmitoyltransferase DHHC" evidence="8">
    <location>
        <begin position="156"/>
        <end position="305"/>
    </location>
</feature>
<accession>A0A5J4W4B8</accession>
<dbReference type="Proteomes" id="UP000324800">
    <property type="component" value="Unassembled WGS sequence"/>
</dbReference>
<evidence type="ECO:0000259" key="8">
    <source>
        <dbReference type="Pfam" id="PF01529"/>
    </source>
</evidence>
<dbReference type="InterPro" id="IPR039859">
    <property type="entry name" value="PFA4/ZDH16/20/ERF2-like"/>
</dbReference>
<sequence>MNWPLFYVLCVLTLFLEAFYHLIAYGNHRRFRGTFVQKLYEKILGKKVEELPENYSAVAHFLSWFNYYIWGTKNPVMMLLYHFLYLLLNLGYFLGVQPFMDAYFPHILYRISAYILIALIQIAYTFAYFADEGRINKSNVDTYELIYPYDGITSPQVRYCKKCGVLQPARSRHCEATGFCVARYDHFCPWIMKSVGTGNLRYFIWYIFQLWVSFSYMLFLSVFLLFKFIYKTLDEFKLTEKTEGIELLELIKNRVIYEVKITFKNRFFTIILIIESIIVIYMLFNFWMYHFKQALINITQMDEYKLKIINKCKKKSIDIIAGRKQIEVEDVPTTFAEDLVDDMQFLDSQTNLCKYD</sequence>
<evidence type="ECO:0000256" key="1">
    <source>
        <dbReference type="ARBA" id="ARBA00004141"/>
    </source>
</evidence>
<organism evidence="9 10">
    <name type="scientific">Streblomastix strix</name>
    <dbReference type="NCBI Taxonomy" id="222440"/>
    <lineage>
        <taxon>Eukaryota</taxon>
        <taxon>Metamonada</taxon>
        <taxon>Preaxostyla</taxon>
        <taxon>Oxymonadida</taxon>
        <taxon>Streblomastigidae</taxon>
        <taxon>Streblomastix</taxon>
    </lineage>
</organism>
<dbReference type="GO" id="GO:0016020">
    <property type="term" value="C:membrane"/>
    <property type="evidence" value="ECO:0007669"/>
    <property type="project" value="UniProtKB-SubCell"/>
</dbReference>
<evidence type="ECO:0000256" key="2">
    <source>
        <dbReference type="ARBA" id="ARBA00022679"/>
    </source>
</evidence>
<keyword evidence="2 7" id="KW-0808">Transferase</keyword>
<evidence type="ECO:0000256" key="3">
    <source>
        <dbReference type="ARBA" id="ARBA00022692"/>
    </source>
</evidence>
<dbReference type="InterPro" id="IPR001594">
    <property type="entry name" value="Palmitoyltrfase_DHHC"/>
</dbReference>
<evidence type="ECO:0000256" key="5">
    <source>
        <dbReference type="ARBA" id="ARBA00023136"/>
    </source>
</evidence>
<name>A0A5J4W4B8_9EUKA</name>